<dbReference type="NCBIfam" id="TIGR01484">
    <property type="entry name" value="HAD-SF-IIB"/>
    <property type="match status" value="1"/>
</dbReference>
<dbReference type="SFLD" id="SFLDG01140">
    <property type="entry name" value="C2.B:_Phosphomannomutase_and_P"/>
    <property type="match status" value="1"/>
</dbReference>
<dbReference type="GO" id="GO:0005829">
    <property type="term" value="C:cytosol"/>
    <property type="evidence" value="ECO:0007669"/>
    <property type="project" value="TreeGrafter"/>
</dbReference>
<dbReference type="PANTHER" id="PTHR10000:SF25">
    <property type="entry name" value="PHOSPHATASE YKRA-RELATED"/>
    <property type="match status" value="1"/>
</dbReference>
<dbReference type="Proteomes" id="UP000304148">
    <property type="component" value="Chromosome"/>
</dbReference>
<dbReference type="InterPro" id="IPR006379">
    <property type="entry name" value="HAD-SF_hydro_IIB"/>
</dbReference>
<dbReference type="InterPro" id="IPR036412">
    <property type="entry name" value="HAD-like_sf"/>
</dbReference>
<dbReference type="SFLD" id="SFLDS00003">
    <property type="entry name" value="Haloacid_Dehalogenase"/>
    <property type="match status" value="1"/>
</dbReference>
<dbReference type="PROSITE" id="PS01229">
    <property type="entry name" value="COF_2"/>
    <property type="match status" value="1"/>
</dbReference>
<keyword evidence="1" id="KW-0378">Hydrolase</keyword>
<dbReference type="InterPro" id="IPR023214">
    <property type="entry name" value="HAD_sf"/>
</dbReference>
<accession>A0A383RF26</accession>
<dbReference type="Gene3D" id="3.30.1240.10">
    <property type="match status" value="1"/>
</dbReference>
<dbReference type="SUPFAM" id="SSF56784">
    <property type="entry name" value="HAD-like"/>
    <property type="match status" value="1"/>
</dbReference>
<dbReference type="PANTHER" id="PTHR10000">
    <property type="entry name" value="PHOSPHOSERINE PHOSPHATASE"/>
    <property type="match status" value="1"/>
</dbReference>
<dbReference type="SFLD" id="SFLDG01144">
    <property type="entry name" value="C2.B.4:_PGP_Like"/>
    <property type="match status" value="1"/>
</dbReference>
<dbReference type="GO" id="GO:0000287">
    <property type="term" value="F:magnesium ion binding"/>
    <property type="evidence" value="ECO:0007669"/>
    <property type="project" value="TreeGrafter"/>
</dbReference>
<evidence type="ECO:0000313" key="2">
    <source>
        <dbReference type="Proteomes" id="UP000304148"/>
    </source>
</evidence>
<dbReference type="RefSeq" id="WP_138186956.1">
    <property type="nucleotide sequence ID" value="NZ_LS992241.1"/>
</dbReference>
<organism evidence="1 2">
    <name type="scientific">Paenibacillus alvei</name>
    <name type="common">Bacillus alvei</name>
    <dbReference type="NCBI Taxonomy" id="44250"/>
    <lineage>
        <taxon>Bacteria</taxon>
        <taxon>Bacillati</taxon>
        <taxon>Bacillota</taxon>
        <taxon>Bacilli</taxon>
        <taxon>Bacillales</taxon>
        <taxon>Paenibacillaceae</taxon>
        <taxon>Paenibacillus</taxon>
    </lineage>
</organism>
<dbReference type="Pfam" id="PF08282">
    <property type="entry name" value="Hydrolase_3"/>
    <property type="match status" value="1"/>
</dbReference>
<evidence type="ECO:0000313" key="1">
    <source>
        <dbReference type="EMBL" id="SYX85271.1"/>
    </source>
</evidence>
<dbReference type="AlphaFoldDB" id="A0A383RF26"/>
<dbReference type="EMBL" id="LS992241">
    <property type="protein sequence ID" value="SYX85271.1"/>
    <property type="molecule type" value="Genomic_DNA"/>
</dbReference>
<dbReference type="CDD" id="cd07517">
    <property type="entry name" value="HAD_HPP"/>
    <property type="match status" value="1"/>
</dbReference>
<dbReference type="EC" id="3.1.3.-" evidence="1"/>
<dbReference type="NCBIfam" id="TIGR00099">
    <property type="entry name" value="Cof-subfamily"/>
    <property type="match status" value="1"/>
</dbReference>
<dbReference type="PROSITE" id="PS01228">
    <property type="entry name" value="COF_1"/>
    <property type="match status" value="1"/>
</dbReference>
<proteinExistence type="predicted"/>
<reference evidence="2" key="1">
    <citation type="submission" date="2018-08" db="EMBL/GenBank/DDBJ databases">
        <authorList>
            <person name="Chevrot R."/>
        </authorList>
    </citation>
    <scope>NUCLEOTIDE SEQUENCE [LARGE SCALE GENOMIC DNA]</scope>
</reference>
<sequence>MMTRSIVFFDIDGTLLNEQKRIDPSTKQAITQLQQSGIYTAIATGRCPASFKWVCEELNIQSFVSMNGQYVVFEGQVIHDNPIPAAEVDRLTTMADERNHPLVYLQADAMQKSMKHNTFTEALKQFQIERLPVRQVSDSNKPVYQILLFCNEQDGMEYAAHFPDYQQHRWHTYAVDFLHANTTKAVGLQKMIEHAGFSREHCYAFGDGTNDIEMLQFVGTGVAMGNASDDIQMHANYVTSSNNEDGIRNGLQAIGLI</sequence>
<dbReference type="GO" id="GO:0016791">
    <property type="term" value="F:phosphatase activity"/>
    <property type="evidence" value="ECO:0007669"/>
    <property type="project" value="TreeGrafter"/>
</dbReference>
<dbReference type="Gene3D" id="3.40.50.1000">
    <property type="entry name" value="HAD superfamily/HAD-like"/>
    <property type="match status" value="1"/>
</dbReference>
<dbReference type="InterPro" id="IPR000150">
    <property type="entry name" value="Cof"/>
</dbReference>
<protein>
    <submittedName>
        <fullName evidence="1">Putative phosphatase YkrA</fullName>
        <ecNumber evidence="1">3.1.3.-</ecNumber>
    </submittedName>
</protein>
<gene>
    <name evidence="1" type="primary">ykrA</name>
    <name evidence="1" type="ORF">PBLR_13693</name>
</gene>
<name>A0A383RF26_PAEAL</name>